<evidence type="ECO:0000256" key="1">
    <source>
        <dbReference type="SAM" id="MobiDB-lite"/>
    </source>
</evidence>
<dbReference type="Proteomes" id="UP000765509">
    <property type="component" value="Unassembled WGS sequence"/>
</dbReference>
<reference evidence="2" key="1">
    <citation type="submission" date="2021-03" db="EMBL/GenBank/DDBJ databases">
        <title>Draft genome sequence of rust myrtle Austropuccinia psidii MF-1, a brazilian biotype.</title>
        <authorList>
            <person name="Quecine M.C."/>
            <person name="Pachon D.M.R."/>
            <person name="Bonatelli M.L."/>
            <person name="Correr F.H."/>
            <person name="Franceschini L.M."/>
            <person name="Leite T.F."/>
            <person name="Margarido G.R.A."/>
            <person name="Almeida C.A."/>
            <person name="Ferrarezi J.A."/>
            <person name="Labate C.A."/>
        </authorList>
    </citation>
    <scope>NUCLEOTIDE SEQUENCE</scope>
    <source>
        <strain evidence="2">MF-1</strain>
    </source>
</reference>
<gene>
    <name evidence="2" type="ORF">O181_105909</name>
</gene>
<protein>
    <submittedName>
        <fullName evidence="2">Uncharacterized protein</fullName>
    </submittedName>
</protein>
<dbReference type="OrthoDB" id="5535068at2759"/>
<dbReference type="EMBL" id="AVOT02078719">
    <property type="protein sequence ID" value="MBW0566194.1"/>
    <property type="molecule type" value="Genomic_DNA"/>
</dbReference>
<feature type="compositionally biased region" description="Polar residues" evidence="1">
    <location>
        <begin position="17"/>
        <end position="27"/>
    </location>
</feature>
<sequence>MPTIYTSSKPEEIVKTPEQTQENLTTQSKEKDVGKKDLIKLPKMEVSKKPLIEDDGSIIKIFMKKLMDQKIHITLEETITILPKIMQELKFLSQKERKYSMYIKPIDSEDKPPTQEIIIQEKMHYSCPLEIIEVSVGQE</sequence>
<evidence type="ECO:0000313" key="2">
    <source>
        <dbReference type="EMBL" id="MBW0566194.1"/>
    </source>
</evidence>
<evidence type="ECO:0000313" key="3">
    <source>
        <dbReference type="Proteomes" id="UP000765509"/>
    </source>
</evidence>
<accession>A0A9Q3PLJ4</accession>
<proteinExistence type="predicted"/>
<comment type="caution">
    <text evidence="2">The sequence shown here is derived from an EMBL/GenBank/DDBJ whole genome shotgun (WGS) entry which is preliminary data.</text>
</comment>
<keyword evidence="3" id="KW-1185">Reference proteome</keyword>
<name>A0A9Q3PLJ4_9BASI</name>
<organism evidence="2 3">
    <name type="scientific">Austropuccinia psidii MF-1</name>
    <dbReference type="NCBI Taxonomy" id="1389203"/>
    <lineage>
        <taxon>Eukaryota</taxon>
        <taxon>Fungi</taxon>
        <taxon>Dikarya</taxon>
        <taxon>Basidiomycota</taxon>
        <taxon>Pucciniomycotina</taxon>
        <taxon>Pucciniomycetes</taxon>
        <taxon>Pucciniales</taxon>
        <taxon>Sphaerophragmiaceae</taxon>
        <taxon>Austropuccinia</taxon>
    </lineage>
</organism>
<dbReference type="AlphaFoldDB" id="A0A9Q3PLJ4"/>
<feature type="region of interest" description="Disordered" evidence="1">
    <location>
        <begin position="1"/>
        <end position="31"/>
    </location>
</feature>